<dbReference type="CDD" id="cd17574">
    <property type="entry name" value="REC_OmpR"/>
    <property type="match status" value="1"/>
</dbReference>
<dbReference type="InterPro" id="IPR043128">
    <property type="entry name" value="Rev_trsase/Diguanyl_cyclase"/>
</dbReference>
<dbReference type="FunFam" id="3.30.70.270:FF:000001">
    <property type="entry name" value="Diguanylate cyclase domain protein"/>
    <property type="match status" value="1"/>
</dbReference>
<dbReference type="SMART" id="SM00448">
    <property type="entry name" value="REC"/>
    <property type="match status" value="1"/>
</dbReference>
<proteinExistence type="predicted"/>
<dbReference type="GO" id="GO:0052621">
    <property type="term" value="F:diguanylate cyclase activity"/>
    <property type="evidence" value="ECO:0007669"/>
    <property type="project" value="TreeGrafter"/>
</dbReference>
<evidence type="ECO:0000313" key="4">
    <source>
        <dbReference type="EMBL" id="GAP63686.1"/>
    </source>
</evidence>
<dbReference type="PROSITE" id="PS50110">
    <property type="entry name" value="RESPONSE_REGULATORY"/>
    <property type="match status" value="1"/>
</dbReference>
<dbReference type="InterPro" id="IPR011006">
    <property type="entry name" value="CheY-like_superfamily"/>
</dbReference>
<name>A0A0M8KAK5_9CHLR</name>
<feature type="modified residue" description="4-aspartylphosphate" evidence="1">
    <location>
        <position position="72"/>
    </location>
</feature>
<keyword evidence="5" id="KW-1185">Reference proteome</keyword>
<comment type="caution">
    <text evidence="4">The sequence shown here is derived from an EMBL/GenBank/DDBJ whole genome shotgun (WGS) entry which is preliminary data.</text>
</comment>
<evidence type="ECO:0000256" key="1">
    <source>
        <dbReference type="PROSITE-ProRule" id="PRU00169"/>
    </source>
</evidence>
<dbReference type="Pfam" id="PF00072">
    <property type="entry name" value="Response_reg"/>
    <property type="match status" value="1"/>
</dbReference>
<evidence type="ECO:0008006" key="6">
    <source>
        <dbReference type="Google" id="ProtNLM"/>
    </source>
</evidence>
<dbReference type="SUPFAM" id="SSF55073">
    <property type="entry name" value="Nucleotide cyclase"/>
    <property type="match status" value="1"/>
</dbReference>
<gene>
    <name evidence="4" type="ORF">ARMA_2109</name>
</gene>
<dbReference type="SUPFAM" id="SSF52172">
    <property type="entry name" value="CheY-like"/>
    <property type="match status" value="1"/>
</dbReference>
<sequence>MGTYNMQQGLTMAADDTKQRRTKVLILEDNPTHQKLLEWFLAKEPFEIFLAQSTEEAWSYLETESPRILIVDWLLEDESSGLDFVRAIRARNLPYYTYIIMVTAKNSKAELVEALEAGADDFISKPFDSDILLARVHIGQRIVQLEDSLRQNIAEMEQLATYDMLTHLLNRRAATEQITAVLERAKRERTPVGFCMIDIDHFKQVNDTFGHLAGDEALRTVAARLTTSVRPYDIVGRWGGEEFVVMLPDTPAEQVAEIATRLLNAIRNEPIRLNEQTTINLTASIGALAIQTPEQSLDEYIALADNALYEAKSAGRNRVALKHLDR</sequence>
<dbReference type="Proteomes" id="UP000037784">
    <property type="component" value="Unassembled WGS sequence"/>
</dbReference>
<dbReference type="CDD" id="cd01949">
    <property type="entry name" value="GGDEF"/>
    <property type="match status" value="1"/>
</dbReference>
<reference evidence="5" key="2">
    <citation type="submission" date="2015-08" db="EMBL/GenBank/DDBJ databases">
        <title>Draft Genome Sequence of a Heterotrophic Facultative Anaerobic Bacterium Ardenticatena maritima Strain 110S.</title>
        <authorList>
            <person name="Kawaichi S."/>
            <person name="Yoshida T."/>
            <person name="Sako Y."/>
            <person name="Nakamura R."/>
        </authorList>
    </citation>
    <scope>NUCLEOTIDE SEQUENCE [LARGE SCALE GENOMIC DNA]</scope>
    <source>
        <strain evidence="5">110S</strain>
    </source>
</reference>
<dbReference type="AlphaFoldDB" id="A0A0M8KAK5"/>
<keyword evidence="1" id="KW-0597">Phosphoprotein</keyword>
<dbReference type="GO" id="GO:0000160">
    <property type="term" value="P:phosphorelay signal transduction system"/>
    <property type="evidence" value="ECO:0007669"/>
    <property type="project" value="InterPro"/>
</dbReference>
<dbReference type="STRING" id="872965.SE16_12860"/>
<dbReference type="FunCoup" id="A0A0M8KAK5">
    <property type="interactions" value="66"/>
</dbReference>
<dbReference type="NCBIfam" id="TIGR00254">
    <property type="entry name" value="GGDEF"/>
    <property type="match status" value="1"/>
</dbReference>
<protein>
    <recommendedName>
        <fullName evidence="6">Diguanylate cyclase</fullName>
    </recommendedName>
</protein>
<dbReference type="GO" id="GO:1902201">
    <property type="term" value="P:negative regulation of bacterial-type flagellum-dependent cell motility"/>
    <property type="evidence" value="ECO:0007669"/>
    <property type="project" value="TreeGrafter"/>
</dbReference>
<dbReference type="Gene3D" id="3.30.70.270">
    <property type="match status" value="1"/>
</dbReference>
<dbReference type="PROSITE" id="PS50887">
    <property type="entry name" value="GGDEF"/>
    <property type="match status" value="1"/>
</dbReference>
<organism evidence="4 5">
    <name type="scientific">Ardenticatena maritima</name>
    <dbReference type="NCBI Taxonomy" id="872965"/>
    <lineage>
        <taxon>Bacteria</taxon>
        <taxon>Bacillati</taxon>
        <taxon>Chloroflexota</taxon>
        <taxon>Ardenticatenia</taxon>
        <taxon>Ardenticatenales</taxon>
        <taxon>Ardenticatenaceae</taxon>
        <taxon>Ardenticatena</taxon>
    </lineage>
</organism>
<dbReference type="InterPro" id="IPR000160">
    <property type="entry name" value="GGDEF_dom"/>
</dbReference>
<dbReference type="InParanoid" id="A0A0M8KAK5"/>
<dbReference type="PANTHER" id="PTHR45138">
    <property type="entry name" value="REGULATORY COMPONENTS OF SENSORY TRANSDUCTION SYSTEM"/>
    <property type="match status" value="1"/>
</dbReference>
<dbReference type="SMART" id="SM00267">
    <property type="entry name" value="GGDEF"/>
    <property type="match status" value="1"/>
</dbReference>
<dbReference type="GO" id="GO:0043709">
    <property type="term" value="P:cell adhesion involved in single-species biofilm formation"/>
    <property type="evidence" value="ECO:0007669"/>
    <property type="project" value="TreeGrafter"/>
</dbReference>
<dbReference type="PANTHER" id="PTHR45138:SF9">
    <property type="entry name" value="DIGUANYLATE CYCLASE DGCM-RELATED"/>
    <property type="match status" value="1"/>
</dbReference>
<evidence type="ECO:0000259" key="3">
    <source>
        <dbReference type="PROSITE" id="PS50887"/>
    </source>
</evidence>
<evidence type="ECO:0000313" key="5">
    <source>
        <dbReference type="Proteomes" id="UP000037784"/>
    </source>
</evidence>
<dbReference type="InterPro" id="IPR001789">
    <property type="entry name" value="Sig_transdc_resp-reg_receiver"/>
</dbReference>
<dbReference type="EMBL" id="BBZA01000181">
    <property type="protein sequence ID" value="GAP63686.1"/>
    <property type="molecule type" value="Genomic_DNA"/>
</dbReference>
<dbReference type="InterPro" id="IPR029787">
    <property type="entry name" value="Nucleotide_cyclase"/>
</dbReference>
<feature type="domain" description="GGDEF" evidence="3">
    <location>
        <begin position="190"/>
        <end position="324"/>
    </location>
</feature>
<accession>A0A0M8KAK5</accession>
<dbReference type="Gene3D" id="3.40.50.2300">
    <property type="match status" value="1"/>
</dbReference>
<reference evidence="4 5" key="1">
    <citation type="journal article" date="2015" name="Genome Announc.">
        <title>Draft Genome Sequence of a Heterotrophic Facultative Anaerobic Thermophilic Bacterium, Ardenticatena maritima Strain 110ST.</title>
        <authorList>
            <person name="Kawaichi S."/>
            <person name="Yoshida T."/>
            <person name="Sako Y."/>
            <person name="Nakamura R."/>
        </authorList>
    </citation>
    <scope>NUCLEOTIDE SEQUENCE [LARGE SCALE GENOMIC DNA]</scope>
    <source>
        <strain evidence="4 5">110S</strain>
    </source>
</reference>
<evidence type="ECO:0000259" key="2">
    <source>
        <dbReference type="PROSITE" id="PS50110"/>
    </source>
</evidence>
<feature type="domain" description="Response regulatory" evidence="2">
    <location>
        <begin position="23"/>
        <end position="140"/>
    </location>
</feature>
<dbReference type="Pfam" id="PF00990">
    <property type="entry name" value="GGDEF"/>
    <property type="match status" value="1"/>
</dbReference>
<dbReference type="InterPro" id="IPR050469">
    <property type="entry name" value="Diguanylate_Cyclase"/>
</dbReference>
<dbReference type="GO" id="GO:0005886">
    <property type="term" value="C:plasma membrane"/>
    <property type="evidence" value="ECO:0007669"/>
    <property type="project" value="TreeGrafter"/>
</dbReference>